<dbReference type="Proteomes" id="UP000054481">
    <property type="component" value="Unassembled WGS sequence"/>
</dbReference>
<organism evidence="1 2">
    <name type="scientific">Hirsutella minnesotensis 3608</name>
    <dbReference type="NCBI Taxonomy" id="1043627"/>
    <lineage>
        <taxon>Eukaryota</taxon>
        <taxon>Fungi</taxon>
        <taxon>Dikarya</taxon>
        <taxon>Ascomycota</taxon>
        <taxon>Pezizomycotina</taxon>
        <taxon>Sordariomycetes</taxon>
        <taxon>Hypocreomycetidae</taxon>
        <taxon>Hypocreales</taxon>
        <taxon>Ophiocordycipitaceae</taxon>
        <taxon>Hirsutella</taxon>
    </lineage>
</organism>
<name>A0A0F7ZQ08_9HYPO</name>
<keyword evidence="2" id="KW-1185">Reference proteome</keyword>
<evidence type="ECO:0000313" key="2">
    <source>
        <dbReference type="Proteomes" id="UP000054481"/>
    </source>
</evidence>
<sequence length="83" mass="9809">MLKYACSKWFAETEADPSFLRSGWESIQWERQEQRHRCREHGCNDFSDYIDAVKQRPSRPRIPQRKRIQLLEAATAKVNAAKS</sequence>
<dbReference type="EMBL" id="KQ030511">
    <property type="protein sequence ID" value="KJZ76425.1"/>
    <property type="molecule type" value="Genomic_DNA"/>
</dbReference>
<protein>
    <submittedName>
        <fullName evidence="1">Uncharacterized protein</fullName>
    </submittedName>
</protein>
<reference evidence="1 2" key="1">
    <citation type="journal article" date="2014" name="Genome Biol. Evol.">
        <title>Comparative genomics and transcriptomics analyses reveal divergent lifestyle features of nematode endoparasitic fungus Hirsutella minnesotensis.</title>
        <authorList>
            <person name="Lai Y."/>
            <person name="Liu K."/>
            <person name="Zhang X."/>
            <person name="Zhang X."/>
            <person name="Li K."/>
            <person name="Wang N."/>
            <person name="Shu C."/>
            <person name="Wu Y."/>
            <person name="Wang C."/>
            <person name="Bushley K.E."/>
            <person name="Xiang M."/>
            <person name="Liu X."/>
        </authorList>
    </citation>
    <scope>NUCLEOTIDE SEQUENCE [LARGE SCALE GENOMIC DNA]</scope>
    <source>
        <strain evidence="1 2">3608</strain>
    </source>
</reference>
<proteinExistence type="predicted"/>
<accession>A0A0F7ZQ08</accession>
<dbReference type="AlphaFoldDB" id="A0A0F7ZQ08"/>
<gene>
    <name evidence="1" type="ORF">HIM_04154</name>
</gene>
<evidence type="ECO:0000313" key="1">
    <source>
        <dbReference type="EMBL" id="KJZ76425.1"/>
    </source>
</evidence>